<evidence type="ECO:0000313" key="1">
    <source>
        <dbReference type="EMBL" id="EJZ05555.1"/>
    </source>
</evidence>
<protein>
    <submittedName>
        <fullName evidence="1">Luciferase family protein</fullName>
    </submittedName>
</protein>
<sequence length="93" mass="10091">MRFGLTTALPRDGAAAREFAQSVEAAELSATTGADPETLLDSPFVLLGTHEQMAEQLVARQREYGIGYWTVFDELPGRDSALPDVAQVIALLR</sequence>
<dbReference type="HOGENOM" id="CLU_2396578_0_0_11"/>
<name>K0UKN8_MYCVA</name>
<organism evidence="1 2">
    <name type="scientific">Mycolicibacterium vaccae ATCC 25954</name>
    <dbReference type="NCBI Taxonomy" id="1194972"/>
    <lineage>
        <taxon>Bacteria</taxon>
        <taxon>Bacillati</taxon>
        <taxon>Actinomycetota</taxon>
        <taxon>Actinomycetes</taxon>
        <taxon>Mycobacteriales</taxon>
        <taxon>Mycobacteriaceae</taxon>
        <taxon>Mycolicibacterium</taxon>
    </lineage>
</organism>
<gene>
    <name evidence="1" type="ORF">MVAC_24765</name>
</gene>
<dbReference type="eggNOG" id="COG2141">
    <property type="taxonomic scope" value="Bacteria"/>
</dbReference>
<accession>K0UKN8</accession>
<dbReference type="PATRIC" id="fig|1194972.3.peg.4929"/>
<comment type="caution">
    <text evidence="1">The sequence shown here is derived from an EMBL/GenBank/DDBJ whole genome shotgun (WGS) entry which is preliminary data.</text>
</comment>
<reference evidence="1 2" key="1">
    <citation type="journal article" date="2012" name="J. Bacteriol.">
        <title>Complete Genome Sequence of Mycobacterium vaccae Type Strain ATCC 25954.</title>
        <authorList>
            <person name="Ho Y.S."/>
            <person name="Adroub S.A."/>
            <person name="Abadi M."/>
            <person name="Al Alwan B."/>
            <person name="Alkhateeb R."/>
            <person name="Gao G."/>
            <person name="Ragab A."/>
            <person name="Ali S."/>
            <person name="van Soolingen D."/>
            <person name="Bitter W."/>
            <person name="Pain A."/>
            <person name="Abdallah A.M."/>
        </authorList>
    </citation>
    <scope>NUCLEOTIDE SEQUENCE [LARGE SCALE GENOMIC DNA]</scope>
    <source>
        <strain evidence="1 2">ATCC 25954</strain>
    </source>
</reference>
<dbReference type="EMBL" id="ALQA01000077">
    <property type="protein sequence ID" value="EJZ05555.1"/>
    <property type="molecule type" value="Genomic_DNA"/>
</dbReference>
<dbReference type="Proteomes" id="UP000006072">
    <property type="component" value="Unassembled WGS sequence"/>
</dbReference>
<evidence type="ECO:0000313" key="2">
    <source>
        <dbReference type="Proteomes" id="UP000006072"/>
    </source>
</evidence>
<keyword evidence="2" id="KW-1185">Reference proteome</keyword>
<dbReference type="AlphaFoldDB" id="K0UKN8"/>
<proteinExistence type="predicted"/>